<dbReference type="Proteomes" id="UP000789920">
    <property type="component" value="Unassembled WGS sequence"/>
</dbReference>
<dbReference type="EMBL" id="CAJVQC010058434">
    <property type="protein sequence ID" value="CAG8798687.1"/>
    <property type="molecule type" value="Genomic_DNA"/>
</dbReference>
<gene>
    <name evidence="1" type="ORF">RPERSI_LOCUS20568</name>
</gene>
<reference evidence="1" key="1">
    <citation type="submission" date="2021-06" db="EMBL/GenBank/DDBJ databases">
        <authorList>
            <person name="Kallberg Y."/>
            <person name="Tangrot J."/>
            <person name="Rosling A."/>
        </authorList>
    </citation>
    <scope>NUCLEOTIDE SEQUENCE</scope>
    <source>
        <strain evidence="1">MA461A</strain>
    </source>
</reference>
<organism evidence="1 2">
    <name type="scientific">Racocetra persica</name>
    <dbReference type="NCBI Taxonomy" id="160502"/>
    <lineage>
        <taxon>Eukaryota</taxon>
        <taxon>Fungi</taxon>
        <taxon>Fungi incertae sedis</taxon>
        <taxon>Mucoromycota</taxon>
        <taxon>Glomeromycotina</taxon>
        <taxon>Glomeromycetes</taxon>
        <taxon>Diversisporales</taxon>
        <taxon>Gigasporaceae</taxon>
        <taxon>Racocetra</taxon>
    </lineage>
</organism>
<name>A0ACA9RML0_9GLOM</name>
<evidence type="ECO:0000313" key="2">
    <source>
        <dbReference type="Proteomes" id="UP000789920"/>
    </source>
</evidence>
<comment type="caution">
    <text evidence="1">The sequence shown here is derived from an EMBL/GenBank/DDBJ whole genome shotgun (WGS) entry which is preliminary data.</text>
</comment>
<feature type="non-terminal residue" evidence="1">
    <location>
        <position position="1"/>
    </location>
</feature>
<accession>A0ACA9RML0</accession>
<proteinExistence type="predicted"/>
<sequence>SLCHWVETLESQKKYFQCTVKNNIWKLSMDWNKKQSKRNLQKLQQLEIDLTSCLR</sequence>
<keyword evidence="2" id="KW-1185">Reference proteome</keyword>
<evidence type="ECO:0000313" key="1">
    <source>
        <dbReference type="EMBL" id="CAG8798687.1"/>
    </source>
</evidence>
<protein>
    <submittedName>
        <fullName evidence="1">25931_t:CDS:1</fullName>
    </submittedName>
</protein>
<feature type="non-terminal residue" evidence="1">
    <location>
        <position position="55"/>
    </location>
</feature>